<evidence type="ECO:0000313" key="2">
    <source>
        <dbReference type="Proteomes" id="UP000326757"/>
    </source>
</evidence>
<keyword evidence="2" id="KW-1185">Reference proteome</keyword>
<name>A0A5N6KL02_MONLA</name>
<dbReference type="Proteomes" id="UP000326757">
    <property type="component" value="Unassembled WGS sequence"/>
</dbReference>
<comment type="caution">
    <text evidence="1">The sequence shown here is derived from an EMBL/GenBank/DDBJ whole genome shotgun (WGS) entry which is preliminary data.</text>
</comment>
<reference evidence="1 2" key="1">
    <citation type="submission" date="2019-06" db="EMBL/GenBank/DDBJ databases">
        <title>Genome Sequence of the Brown Rot Fungal Pathogen Monilinia laxa.</title>
        <authorList>
            <person name="De Miccolis Angelini R.M."/>
            <person name="Landi L."/>
            <person name="Abate D."/>
            <person name="Pollastro S."/>
            <person name="Romanazzi G."/>
            <person name="Faretra F."/>
        </authorList>
    </citation>
    <scope>NUCLEOTIDE SEQUENCE [LARGE SCALE GENOMIC DNA]</scope>
    <source>
        <strain evidence="1 2">Mlax316</strain>
    </source>
</reference>
<evidence type="ECO:0000313" key="1">
    <source>
        <dbReference type="EMBL" id="KAB8304338.1"/>
    </source>
</evidence>
<proteinExistence type="predicted"/>
<dbReference type="EMBL" id="VIGI01000001">
    <property type="protein sequence ID" value="KAB8304338.1"/>
    <property type="molecule type" value="Genomic_DNA"/>
</dbReference>
<dbReference type="AlphaFoldDB" id="A0A5N6KL02"/>
<accession>A0A5N6KL02</accession>
<gene>
    <name evidence="1" type="ORF">EYC80_003748</name>
</gene>
<protein>
    <submittedName>
        <fullName evidence="1">Uncharacterized protein</fullName>
    </submittedName>
</protein>
<organism evidence="1 2">
    <name type="scientific">Monilinia laxa</name>
    <name type="common">Brown rot fungus</name>
    <name type="synonym">Sclerotinia laxa</name>
    <dbReference type="NCBI Taxonomy" id="61186"/>
    <lineage>
        <taxon>Eukaryota</taxon>
        <taxon>Fungi</taxon>
        <taxon>Dikarya</taxon>
        <taxon>Ascomycota</taxon>
        <taxon>Pezizomycotina</taxon>
        <taxon>Leotiomycetes</taxon>
        <taxon>Helotiales</taxon>
        <taxon>Sclerotiniaceae</taxon>
        <taxon>Monilinia</taxon>
    </lineage>
</organism>
<sequence length="92" mass="10305">MPESKLLLLLPMKSLQIPSIPTRQKLACCLSYSGPDFVSPLGKLAVLCHYWSMNFPGDQLEQGRQEHQSGITRGQSFMTTKLQVHLQGFIMA</sequence>